<dbReference type="GO" id="GO:0009435">
    <property type="term" value="P:NAD+ biosynthetic process"/>
    <property type="evidence" value="ECO:0007669"/>
    <property type="project" value="TreeGrafter"/>
</dbReference>
<organism evidence="1 2">
    <name type="scientific">Russula ochroleuca</name>
    <dbReference type="NCBI Taxonomy" id="152965"/>
    <lineage>
        <taxon>Eukaryota</taxon>
        <taxon>Fungi</taxon>
        <taxon>Dikarya</taxon>
        <taxon>Basidiomycota</taxon>
        <taxon>Agaricomycotina</taxon>
        <taxon>Agaricomycetes</taxon>
        <taxon>Russulales</taxon>
        <taxon>Russulaceae</taxon>
        <taxon>Russula</taxon>
    </lineage>
</organism>
<dbReference type="InterPro" id="IPR037128">
    <property type="entry name" value="Quinolinate_PRibosylTase_N_sf"/>
</dbReference>
<dbReference type="InterPro" id="IPR027277">
    <property type="entry name" value="NadC/ModD"/>
</dbReference>
<dbReference type="PANTHER" id="PTHR32179">
    <property type="entry name" value="NICOTINATE-NUCLEOTIDE PYROPHOSPHORYLASE [CARBOXYLATING]"/>
    <property type="match status" value="1"/>
</dbReference>
<gene>
    <name evidence="1" type="ORF">DFH94DRAFT_795282</name>
</gene>
<dbReference type="PANTHER" id="PTHR32179:SF3">
    <property type="entry name" value="NICOTINATE-NUCLEOTIDE PYROPHOSPHORYLASE [CARBOXYLATING]"/>
    <property type="match status" value="1"/>
</dbReference>
<dbReference type="OrthoDB" id="10067394at2759"/>
<evidence type="ECO:0000313" key="1">
    <source>
        <dbReference type="EMBL" id="KAF8474342.1"/>
    </source>
</evidence>
<dbReference type="SUPFAM" id="SSF54675">
    <property type="entry name" value="Nicotinate/Quinolinate PRTase N-terminal domain-like"/>
    <property type="match status" value="1"/>
</dbReference>
<dbReference type="GO" id="GO:0005737">
    <property type="term" value="C:cytoplasm"/>
    <property type="evidence" value="ECO:0007669"/>
    <property type="project" value="TreeGrafter"/>
</dbReference>
<name>A0A9P5JZJ6_9AGAM</name>
<evidence type="ECO:0000313" key="2">
    <source>
        <dbReference type="Proteomes" id="UP000759537"/>
    </source>
</evidence>
<accession>A0A9P5JZJ6</accession>
<sequence length="213" mass="23196">MPARLPNVVSINQHEAPIFSASSTLLITANSSSGRLLGGEAFLLGKRSKRAVLAARMGTPFVDEIFHFLNRTYGDEFEPIIFLKHIVTVRGKAHYLLLGVRVALNLLARCSGIATASKRTKDLAQSQGFRGIFACTRKNNGYMIMPKDNHIWSAAISRATGWLLSRKRRIGEGKKFLLETSGGIAEASVPTAIDILNTSSVHQSVPHTALTLV</sequence>
<protein>
    <submittedName>
        <fullName evidence="1">Uncharacterized protein</fullName>
    </submittedName>
</protein>
<dbReference type="EMBL" id="WHVB01000017">
    <property type="protein sequence ID" value="KAF8474342.1"/>
    <property type="molecule type" value="Genomic_DNA"/>
</dbReference>
<comment type="caution">
    <text evidence="1">The sequence shown here is derived from an EMBL/GenBank/DDBJ whole genome shotgun (WGS) entry which is preliminary data.</text>
</comment>
<dbReference type="Gene3D" id="3.90.1170.20">
    <property type="entry name" value="Quinolinate phosphoribosyl transferase, N-terminal domain"/>
    <property type="match status" value="1"/>
</dbReference>
<dbReference type="AlphaFoldDB" id="A0A9P5JZJ6"/>
<dbReference type="Proteomes" id="UP000759537">
    <property type="component" value="Unassembled WGS sequence"/>
</dbReference>
<dbReference type="GO" id="GO:0034213">
    <property type="term" value="P:quinolinate catabolic process"/>
    <property type="evidence" value="ECO:0007669"/>
    <property type="project" value="TreeGrafter"/>
</dbReference>
<proteinExistence type="predicted"/>
<dbReference type="GO" id="GO:0004514">
    <property type="term" value="F:nicotinate-nucleotide diphosphorylase (carboxylating) activity"/>
    <property type="evidence" value="ECO:0007669"/>
    <property type="project" value="TreeGrafter"/>
</dbReference>
<keyword evidence="2" id="KW-1185">Reference proteome</keyword>
<reference evidence="1" key="2">
    <citation type="journal article" date="2020" name="Nat. Commun.">
        <title>Large-scale genome sequencing of mycorrhizal fungi provides insights into the early evolution of symbiotic traits.</title>
        <authorList>
            <person name="Miyauchi S."/>
            <person name="Kiss E."/>
            <person name="Kuo A."/>
            <person name="Drula E."/>
            <person name="Kohler A."/>
            <person name="Sanchez-Garcia M."/>
            <person name="Morin E."/>
            <person name="Andreopoulos B."/>
            <person name="Barry K.W."/>
            <person name="Bonito G."/>
            <person name="Buee M."/>
            <person name="Carver A."/>
            <person name="Chen C."/>
            <person name="Cichocki N."/>
            <person name="Clum A."/>
            <person name="Culley D."/>
            <person name="Crous P.W."/>
            <person name="Fauchery L."/>
            <person name="Girlanda M."/>
            <person name="Hayes R.D."/>
            <person name="Keri Z."/>
            <person name="LaButti K."/>
            <person name="Lipzen A."/>
            <person name="Lombard V."/>
            <person name="Magnuson J."/>
            <person name="Maillard F."/>
            <person name="Murat C."/>
            <person name="Nolan M."/>
            <person name="Ohm R.A."/>
            <person name="Pangilinan J."/>
            <person name="Pereira M.F."/>
            <person name="Perotto S."/>
            <person name="Peter M."/>
            <person name="Pfister S."/>
            <person name="Riley R."/>
            <person name="Sitrit Y."/>
            <person name="Stielow J.B."/>
            <person name="Szollosi G."/>
            <person name="Zifcakova L."/>
            <person name="Stursova M."/>
            <person name="Spatafora J.W."/>
            <person name="Tedersoo L."/>
            <person name="Vaario L.M."/>
            <person name="Yamada A."/>
            <person name="Yan M."/>
            <person name="Wang P."/>
            <person name="Xu J."/>
            <person name="Bruns T."/>
            <person name="Baldrian P."/>
            <person name="Vilgalys R."/>
            <person name="Dunand C."/>
            <person name="Henrissat B."/>
            <person name="Grigoriev I.V."/>
            <person name="Hibbett D."/>
            <person name="Nagy L.G."/>
            <person name="Martin F.M."/>
        </authorList>
    </citation>
    <scope>NUCLEOTIDE SEQUENCE</scope>
    <source>
        <strain evidence="1">Prilba</strain>
    </source>
</reference>
<reference evidence="1" key="1">
    <citation type="submission" date="2019-10" db="EMBL/GenBank/DDBJ databases">
        <authorList>
            <consortium name="DOE Joint Genome Institute"/>
            <person name="Kuo A."/>
            <person name="Miyauchi S."/>
            <person name="Kiss E."/>
            <person name="Drula E."/>
            <person name="Kohler A."/>
            <person name="Sanchez-Garcia M."/>
            <person name="Andreopoulos B."/>
            <person name="Barry K.W."/>
            <person name="Bonito G."/>
            <person name="Buee M."/>
            <person name="Carver A."/>
            <person name="Chen C."/>
            <person name="Cichocki N."/>
            <person name="Clum A."/>
            <person name="Culley D."/>
            <person name="Crous P.W."/>
            <person name="Fauchery L."/>
            <person name="Girlanda M."/>
            <person name="Hayes R."/>
            <person name="Keri Z."/>
            <person name="LaButti K."/>
            <person name="Lipzen A."/>
            <person name="Lombard V."/>
            <person name="Magnuson J."/>
            <person name="Maillard F."/>
            <person name="Morin E."/>
            <person name="Murat C."/>
            <person name="Nolan M."/>
            <person name="Ohm R."/>
            <person name="Pangilinan J."/>
            <person name="Pereira M."/>
            <person name="Perotto S."/>
            <person name="Peter M."/>
            <person name="Riley R."/>
            <person name="Sitrit Y."/>
            <person name="Stielow B."/>
            <person name="Szollosi G."/>
            <person name="Zifcakova L."/>
            <person name="Stursova M."/>
            <person name="Spatafora J.W."/>
            <person name="Tedersoo L."/>
            <person name="Vaario L.-M."/>
            <person name="Yamada A."/>
            <person name="Yan M."/>
            <person name="Wang P."/>
            <person name="Xu J."/>
            <person name="Bruns T."/>
            <person name="Baldrian P."/>
            <person name="Vilgalys R."/>
            <person name="Henrissat B."/>
            <person name="Grigoriev I.V."/>
            <person name="Hibbett D."/>
            <person name="Nagy L.G."/>
            <person name="Martin F.M."/>
        </authorList>
    </citation>
    <scope>NUCLEOTIDE SEQUENCE</scope>
    <source>
        <strain evidence="1">Prilba</strain>
    </source>
</reference>